<comment type="caution">
    <text evidence="8">The sequence shown here is derived from an EMBL/GenBank/DDBJ whole genome shotgun (WGS) entry which is preliminary data.</text>
</comment>
<dbReference type="OrthoDB" id="431825at2759"/>
<keyword evidence="4" id="KW-0539">Nucleus</keyword>
<evidence type="ECO:0000256" key="5">
    <source>
        <dbReference type="SAM" id="MobiDB-lite"/>
    </source>
</evidence>
<accession>A0A9W8EAW3</accession>
<dbReference type="Pfam" id="PF08159">
    <property type="entry name" value="NUC153"/>
    <property type="match status" value="1"/>
</dbReference>
<dbReference type="PANTHER" id="PTHR12202">
    <property type="entry name" value="ESF1 HOMOLOG"/>
    <property type="match status" value="1"/>
</dbReference>
<dbReference type="Proteomes" id="UP001151582">
    <property type="component" value="Unassembled WGS sequence"/>
</dbReference>
<feature type="region of interest" description="Disordered" evidence="5">
    <location>
        <begin position="1"/>
        <end position="198"/>
    </location>
</feature>
<dbReference type="EMBL" id="JANBQB010000070">
    <property type="protein sequence ID" value="KAJ1983093.1"/>
    <property type="molecule type" value="Genomic_DNA"/>
</dbReference>
<dbReference type="GO" id="GO:0003723">
    <property type="term" value="F:RNA binding"/>
    <property type="evidence" value="ECO:0007669"/>
    <property type="project" value="TreeGrafter"/>
</dbReference>
<dbReference type="GO" id="GO:0005730">
    <property type="term" value="C:nucleolus"/>
    <property type="evidence" value="ECO:0007669"/>
    <property type="project" value="UniProtKB-SubCell"/>
</dbReference>
<sequence length="682" mass="76523">MPKPPARPQRGRQTTQSQDAAPERNGADRIRSKAANDPRFAKLRTDPRFQKLAASAAKPKTDRRFAQGTHDSGFGRERLDQSTALASDQGDSASDSHGETLVNPNAHVSSDDSSDSSESDNEALVKSQHRDMYDPARGIGALSSSDESDSSDDNDDKETDQEASAGLDEFDRDLDTRRLGSTSSDDEADNDDGIPLGKPTRRFAVVRMDWAHVKAGDLYKVFSAFKPPTGAIYSVKIYPSEFGKQQMTMETTEGPVAQLNGRSLKTSVADESDDEVDRDKGEIGLLFEFDDGEDYDQKILRRYELDKLNYYYAVVECDSVATAQVIYTACDKTEFESSATLFDLRYIPDDVDFAEDEVKDVATSVPVHYQGKDFSSDVLQHSRLRLKWDDDDPDRRNLTHRKFTEDEAFSMDLSHLVAVSSSDEFSDDANPSLTHDSDSDVDATDQPKPLSRAKARLREKYLALLSGEGATNAYEDERDDIDQDMEITFNPGLGSDVDEDSDDSAQSESNTALATRVRAQAKQHERRQQAKRAGGRGKPSEDDLTATSGDDAAAPLTAKSSHKQSKRVQTQQIKEDEVREQAKLDLLLMDEHDGDDRHFDMASIIKNEKNKRRRRRKRNKHEQAELQDDFHIDVSDPRFAAVHDSHQFAIDPTNPQFKKTKAMESLLQERRKRQRLETDDQE</sequence>
<organism evidence="8 9">
    <name type="scientific">Dimargaris verticillata</name>
    <dbReference type="NCBI Taxonomy" id="2761393"/>
    <lineage>
        <taxon>Eukaryota</taxon>
        <taxon>Fungi</taxon>
        <taxon>Fungi incertae sedis</taxon>
        <taxon>Zoopagomycota</taxon>
        <taxon>Kickxellomycotina</taxon>
        <taxon>Dimargaritomycetes</taxon>
        <taxon>Dimargaritales</taxon>
        <taxon>Dimargaritaceae</taxon>
        <taxon>Dimargaris</taxon>
    </lineage>
</organism>
<feature type="compositionally biased region" description="Polar residues" evidence="5">
    <location>
        <begin position="81"/>
        <end position="95"/>
    </location>
</feature>
<feature type="domain" description="NUC153" evidence="6">
    <location>
        <begin position="636"/>
        <end position="664"/>
    </location>
</feature>
<keyword evidence="3" id="KW-0175">Coiled coil</keyword>
<feature type="compositionally biased region" description="Acidic residues" evidence="5">
    <location>
        <begin position="146"/>
        <end position="161"/>
    </location>
</feature>
<dbReference type="PANTHER" id="PTHR12202:SF0">
    <property type="entry name" value="ESF1 HOMOLOG"/>
    <property type="match status" value="1"/>
</dbReference>
<feature type="region of interest" description="Disordered" evidence="5">
    <location>
        <begin position="599"/>
        <end position="629"/>
    </location>
</feature>
<feature type="compositionally biased region" description="Acidic residues" evidence="5">
    <location>
        <begin position="496"/>
        <end position="505"/>
    </location>
</feature>
<comment type="similarity">
    <text evidence="2">Belongs to the ESF1 family.</text>
</comment>
<dbReference type="Pfam" id="PF25121">
    <property type="entry name" value="RRM_ESF1"/>
    <property type="match status" value="1"/>
</dbReference>
<proteinExistence type="inferred from homology"/>
<feature type="region of interest" description="Disordered" evidence="5">
    <location>
        <begin position="422"/>
        <end position="453"/>
    </location>
</feature>
<evidence type="ECO:0000259" key="6">
    <source>
        <dbReference type="Pfam" id="PF08159"/>
    </source>
</evidence>
<feature type="domain" description="ESF1 RRM" evidence="7">
    <location>
        <begin position="200"/>
        <end position="363"/>
    </location>
</feature>
<feature type="compositionally biased region" description="Acidic residues" evidence="5">
    <location>
        <begin position="112"/>
        <end position="121"/>
    </location>
</feature>
<reference evidence="8" key="1">
    <citation type="submission" date="2022-07" db="EMBL/GenBank/DDBJ databases">
        <title>Phylogenomic reconstructions and comparative analyses of Kickxellomycotina fungi.</title>
        <authorList>
            <person name="Reynolds N.K."/>
            <person name="Stajich J.E."/>
            <person name="Barry K."/>
            <person name="Grigoriev I.V."/>
            <person name="Crous P."/>
            <person name="Smith M.E."/>
        </authorList>
    </citation>
    <scope>NUCLEOTIDE SEQUENCE</scope>
    <source>
        <strain evidence="8">RSA 567</strain>
    </source>
</reference>
<feature type="compositionally biased region" description="Basic residues" evidence="5">
    <location>
        <begin position="609"/>
        <end position="620"/>
    </location>
</feature>
<feature type="region of interest" description="Disordered" evidence="5">
    <location>
        <begin position="650"/>
        <end position="682"/>
    </location>
</feature>
<dbReference type="InterPro" id="IPR056750">
    <property type="entry name" value="RRM_ESF1"/>
</dbReference>
<dbReference type="GO" id="GO:0006364">
    <property type="term" value="P:rRNA processing"/>
    <property type="evidence" value="ECO:0007669"/>
    <property type="project" value="InterPro"/>
</dbReference>
<evidence type="ECO:0000313" key="8">
    <source>
        <dbReference type="EMBL" id="KAJ1983093.1"/>
    </source>
</evidence>
<dbReference type="InterPro" id="IPR012580">
    <property type="entry name" value="NUC153"/>
</dbReference>
<dbReference type="InterPro" id="IPR039754">
    <property type="entry name" value="Esf1"/>
</dbReference>
<protein>
    <submittedName>
        <fullName evidence="8">Pre-rRNA-processing protein esf1</fullName>
    </submittedName>
</protein>
<evidence type="ECO:0000256" key="1">
    <source>
        <dbReference type="ARBA" id="ARBA00004604"/>
    </source>
</evidence>
<gene>
    <name evidence="8" type="primary">ESF1</name>
    <name evidence="8" type="ORF">H4R34_001481</name>
</gene>
<evidence type="ECO:0000256" key="2">
    <source>
        <dbReference type="ARBA" id="ARBA00009087"/>
    </source>
</evidence>
<evidence type="ECO:0000313" key="9">
    <source>
        <dbReference type="Proteomes" id="UP001151582"/>
    </source>
</evidence>
<feature type="region of interest" description="Disordered" evidence="5">
    <location>
        <begin position="486"/>
        <end position="578"/>
    </location>
</feature>
<keyword evidence="9" id="KW-1185">Reference proteome</keyword>
<comment type="subcellular location">
    <subcellularLocation>
        <location evidence="1">Nucleus</location>
        <location evidence="1">Nucleolus</location>
    </subcellularLocation>
</comment>
<evidence type="ECO:0000256" key="3">
    <source>
        <dbReference type="ARBA" id="ARBA00023054"/>
    </source>
</evidence>
<name>A0A9W8EAW3_9FUNG</name>
<evidence type="ECO:0000259" key="7">
    <source>
        <dbReference type="Pfam" id="PF25121"/>
    </source>
</evidence>
<evidence type="ECO:0000256" key="4">
    <source>
        <dbReference type="ARBA" id="ARBA00023242"/>
    </source>
</evidence>
<dbReference type="AlphaFoldDB" id="A0A9W8EAW3"/>
<feature type="compositionally biased region" description="Polar residues" evidence="5">
    <location>
        <begin position="422"/>
        <end position="434"/>
    </location>
</feature>
<feature type="compositionally biased region" description="Basic and acidic residues" evidence="5">
    <location>
        <begin position="21"/>
        <end position="49"/>
    </location>
</feature>